<keyword evidence="7" id="KW-0472">Membrane</keyword>
<dbReference type="InterPro" id="IPR018297">
    <property type="entry name" value="A/G_cyclase_CS"/>
</dbReference>
<evidence type="ECO:0000256" key="4">
    <source>
        <dbReference type="ARBA" id="ARBA00022741"/>
    </source>
</evidence>
<keyword evidence="8 10" id="KW-0456">Lyase</keyword>
<evidence type="ECO:0000256" key="7">
    <source>
        <dbReference type="ARBA" id="ARBA00023136"/>
    </source>
</evidence>
<dbReference type="SUPFAM" id="SSF55073">
    <property type="entry name" value="Nucleotide cyclase"/>
    <property type="match status" value="1"/>
</dbReference>
<feature type="region of interest" description="Disordered" evidence="12">
    <location>
        <begin position="1"/>
        <end position="32"/>
    </location>
</feature>
<dbReference type="PROSITE" id="PS00452">
    <property type="entry name" value="GUANYLATE_CYCLASE_1"/>
    <property type="match status" value="1"/>
</dbReference>
<evidence type="ECO:0000313" key="17">
    <source>
        <dbReference type="Proteomes" id="UP001651158"/>
    </source>
</evidence>
<feature type="domain" description="Protein kinase" evidence="13">
    <location>
        <begin position="670"/>
        <end position="947"/>
    </location>
</feature>
<dbReference type="SMART" id="SM00044">
    <property type="entry name" value="CYCc"/>
    <property type="match status" value="1"/>
</dbReference>
<evidence type="ECO:0000256" key="2">
    <source>
        <dbReference type="ARBA" id="ARBA00012202"/>
    </source>
</evidence>
<protein>
    <recommendedName>
        <fullName evidence="2 11">Guanylate cyclase</fullName>
        <ecNumber evidence="2 11">4.6.1.2</ecNumber>
    </recommendedName>
</protein>
<reference evidence="16 17" key="1">
    <citation type="journal article" date="2022" name="Front. Cell. Infect. Microbiol.">
        <title>The Genomes of Two Strains of Taenia crassiceps the Animal Model for the Study of Human Cysticercosis.</title>
        <authorList>
            <person name="Bobes R.J."/>
            <person name="Estrada K."/>
            <person name="Rios-Valencia D.G."/>
            <person name="Calderon-Gallegos A."/>
            <person name="de la Torre P."/>
            <person name="Carrero J.C."/>
            <person name="Sanchez-Flores A."/>
            <person name="Laclette J.P."/>
        </authorList>
    </citation>
    <scope>NUCLEOTIDE SEQUENCE [LARGE SCALE GENOMIC DNA]</scope>
    <source>
        <strain evidence="16">WFUcys</strain>
    </source>
</reference>
<dbReference type="SMART" id="SM00054">
    <property type="entry name" value="EFh"/>
    <property type="match status" value="3"/>
</dbReference>
<comment type="subcellular location">
    <subcellularLocation>
        <location evidence="1">Membrane</location>
        <topology evidence="1">Single-pass type I membrane protein</topology>
    </subcellularLocation>
</comment>
<evidence type="ECO:0000259" key="13">
    <source>
        <dbReference type="PROSITE" id="PS50011"/>
    </source>
</evidence>
<organism evidence="16 17">
    <name type="scientific">Taenia crassiceps</name>
    <dbReference type="NCBI Taxonomy" id="6207"/>
    <lineage>
        <taxon>Eukaryota</taxon>
        <taxon>Metazoa</taxon>
        <taxon>Spiralia</taxon>
        <taxon>Lophotrochozoa</taxon>
        <taxon>Platyhelminthes</taxon>
        <taxon>Cestoda</taxon>
        <taxon>Eucestoda</taxon>
        <taxon>Cyclophyllidea</taxon>
        <taxon>Taeniidae</taxon>
        <taxon>Taenia</taxon>
    </lineage>
</organism>
<evidence type="ECO:0000313" key="16">
    <source>
        <dbReference type="EMBL" id="KAL5107808.1"/>
    </source>
</evidence>
<feature type="region of interest" description="Disordered" evidence="12">
    <location>
        <begin position="1240"/>
        <end position="1281"/>
    </location>
</feature>
<evidence type="ECO:0000256" key="6">
    <source>
        <dbReference type="ARBA" id="ARBA00022989"/>
    </source>
</evidence>
<keyword evidence="6" id="KW-1133">Transmembrane helix</keyword>
<dbReference type="InterPro" id="IPR018247">
    <property type="entry name" value="EF_Hand_1_Ca_BS"/>
</dbReference>
<dbReference type="PROSITE" id="PS50125">
    <property type="entry name" value="GUANYLATE_CYCLASE_2"/>
    <property type="match status" value="1"/>
</dbReference>
<feature type="compositionally biased region" description="Basic residues" evidence="12">
    <location>
        <begin position="1254"/>
        <end position="1270"/>
    </location>
</feature>
<dbReference type="PROSITE" id="PS50222">
    <property type="entry name" value="EF_HAND_2"/>
    <property type="match status" value="3"/>
</dbReference>
<dbReference type="EMBL" id="JAKROA010000004">
    <property type="protein sequence ID" value="KAL5107808.1"/>
    <property type="molecule type" value="Genomic_DNA"/>
</dbReference>
<dbReference type="InterPro" id="IPR029787">
    <property type="entry name" value="Nucleotide_cyclase"/>
</dbReference>
<evidence type="ECO:0000256" key="5">
    <source>
        <dbReference type="ARBA" id="ARBA00022837"/>
    </source>
</evidence>
<dbReference type="CDD" id="cd00051">
    <property type="entry name" value="EFh"/>
    <property type="match status" value="1"/>
</dbReference>
<evidence type="ECO:0000256" key="3">
    <source>
        <dbReference type="ARBA" id="ARBA00022692"/>
    </source>
</evidence>
<evidence type="ECO:0000256" key="11">
    <source>
        <dbReference type="RuleBase" id="RU003431"/>
    </source>
</evidence>
<dbReference type="InterPro" id="IPR002048">
    <property type="entry name" value="EF_hand_dom"/>
</dbReference>
<sequence>MPFHLPKSASKKASSSTPSASIVTTSHHSNCPAGSREMAMKQLLLEFDSNKDGVLTLVELRRMSRDLCIPYEEFLKWTRTPWGEELTALPLDTVLECIKVFVTRQMKTKGARDLFKLADVDQSGKLSLTEIKRLLEASDYDIDDEELCAIFRRVDANRDGELDDKEFLDLVRYLIENNLLLILLPRPTLSPTTDPSNPGPKLQIIYFESADNCVAYSSIFSYNESVNGVLQYVTSLQPSLLSPSEVRVITQFVGGCNVREDRRGYELFELLAGLIELADKSQCFTVFVGPPLAGDCTFISGWMTQSSSSIPWLLRPYQINYLCPATDPARRHVENFYTKVEEEARYATITMTLEVQSVTDIFASVLRFQGWRRVLLLYEISTDMMPLFWMADRLQMAFDAKGRVGAAARIVEMKGIHVDSNYTMLMMQWVEEIDAVIILARPPMVIVFLDQIQYLPRIQAGRVAILHLDPSNAITYDVLRFWRLELSRRSQLGAAGQSFFIITALPLGRGYDAQSPMLQSINTQNVYNKSFKIATAQFYELFNLVCVMPAPGSIVYEIQAKKWPHDGKGPDVDICLQSDCLEGTVVNRIVLLLLMAGTACMITAVVSLFFKRHYRSVKLRMGSNKLVLYPDDVTFLGPSQNISRSSHTELSIGQIFPSNALSIHNTEGSAASETDGGEEAFTTSDIGPSQPFKKIAIFNGIWLHIKQLGLPSISLKAKMVEHLRTLRELRHENVNLFIGCYVDADSFSFVYEECSRGSLRSVLSSESINLDWEFKLSLVTDLIQGMAHLHKSDLAIHGCLTSETCVIDNRWVLKVTDYGLQKVYSMYNHIPTRTLVERLYLAPEMLRDPIAAEIGSQEADVYAASVVMHETFTCAPPFGVDPNDNEAVEITLQRLLSHDDSTPIYRPSFKDADIPAAYMKMVQLSWSENPKLRPTFRELEAQLNELSKGSKSNIVDHMLKIMEKYSANLESQVNQRTAELQVEKQKTEMLIAKMLPPSVAQALLSGAPVDPEAFSEVTISFSDIVGFTTISAKSSPLQIVNLLNDLYTTFDDMIQTFDVYKVETIGDAYMVVSGLPIRNGRKHAGEIATMALELISISGSFRIPHMPGVPLYLRLGINSGPCVAGVIGLTMPRYCLFGDTVNTASRMESTSTAFRIHVSSPAKAILDELGGYHLEHRGRVFLRGKGEVDSYWLVGKDGFSKDLPKPPDGDALAHLDEMIMKVPQKTEIEPPTCQNSSLLLENLGGSKSGDMTQLKRRRRHDHHKQHHQKRQSATSEAIAKI</sequence>
<dbReference type="EC" id="4.6.1.2" evidence="2 11"/>
<dbReference type="Pfam" id="PF07714">
    <property type="entry name" value="PK_Tyr_Ser-Thr"/>
    <property type="match status" value="1"/>
</dbReference>
<dbReference type="PROSITE" id="PS50011">
    <property type="entry name" value="PROTEIN_KINASE_DOM"/>
    <property type="match status" value="1"/>
</dbReference>
<proteinExistence type="inferred from homology"/>
<dbReference type="PROSITE" id="PS00018">
    <property type="entry name" value="EF_HAND_1"/>
    <property type="match status" value="3"/>
</dbReference>
<dbReference type="InterPro" id="IPR028082">
    <property type="entry name" value="Peripla_BP_I"/>
</dbReference>
<gene>
    <name evidence="16" type="ORF">TcWFU_005931</name>
</gene>
<comment type="catalytic activity">
    <reaction evidence="11">
        <text>GTP = 3',5'-cyclic GMP + diphosphate</text>
        <dbReference type="Rhea" id="RHEA:13665"/>
        <dbReference type="ChEBI" id="CHEBI:33019"/>
        <dbReference type="ChEBI" id="CHEBI:37565"/>
        <dbReference type="ChEBI" id="CHEBI:57746"/>
        <dbReference type="EC" id="4.6.1.2"/>
    </reaction>
</comment>
<feature type="domain" description="EF-hand" evidence="15">
    <location>
        <begin position="142"/>
        <end position="177"/>
    </location>
</feature>
<keyword evidence="5" id="KW-0106">Calcium</keyword>
<feature type="compositionally biased region" description="Low complexity" evidence="12">
    <location>
        <begin position="1240"/>
        <end position="1249"/>
    </location>
</feature>
<name>A0ABR4QDG8_9CEST</name>
<dbReference type="InterPro" id="IPR011992">
    <property type="entry name" value="EF-hand-dom_pair"/>
</dbReference>
<accession>A0ABR4QDG8</accession>
<dbReference type="CDD" id="cd07302">
    <property type="entry name" value="CHD"/>
    <property type="match status" value="1"/>
</dbReference>
<dbReference type="Pfam" id="PF13499">
    <property type="entry name" value="EF-hand_7"/>
    <property type="match status" value="1"/>
</dbReference>
<dbReference type="InterPro" id="IPR001245">
    <property type="entry name" value="Ser-Thr/Tyr_kinase_cat_dom"/>
</dbReference>
<dbReference type="SUPFAM" id="SSF56112">
    <property type="entry name" value="Protein kinase-like (PK-like)"/>
    <property type="match status" value="1"/>
</dbReference>
<dbReference type="InterPro" id="IPR011009">
    <property type="entry name" value="Kinase-like_dom_sf"/>
</dbReference>
<dbReference type="Proteomes" id="UP001651158">
    <property type="component" value="Unassembled WGS sequence"/>
</dbReference>
<dbReference type="SUPFAM" id="SSF53822">
    <property type="entry name" value="Periplasmic binding protein-like I"/>
    <property type="match status" value="1"/>
</dbReference>
<evidence type="ECO:0000256" key="8">
    <source>
        <dbReference type="ARBA" id="ARBA00023239"/>
    </source>
</evidence>
<dbReference type="PANTHER" id="PTHR11920:SF462">
    <property type="entry name" value="GUANYLATE CYCLASE"/>
    <property type="match status" value="1"/>
</dbReference>
<dbReference type="Gene3D" id="1.10.510.10">
    <property type="entry name" value="Transferase(Phosphotransferase) domain 1"/>
    <property type="match status" value="1"/>
</dbReference>
<feature type="domain" description="EF-hand" evidence="15">
    <location>
        <begin position="35"/>
        <end position="70"/>
    </location>
</feature>
<feature type="compositionally biased region" description="Low complexity" evidence="12">
    <location>
        <begin position="7"/>
        <end position="26"/>
    </location>
</feature>
<comment type="caution">
    <text evidence="16">The sequence shown here is derived from an EMBL/GenBank/DDBJ whole genome shotgun (WGS) entry which is preliminary data.</text>
</comment>
<keyword evidence="9 11" id="KW-0141">cGMP biosynthesis</keyword>
<dbReference type="Gene3D" id="3.30.70.1230">
    <property type="entry name" value="Nucleotide cyclase"/>
    <property type="match status" value="1"/>
</dbReference>
<evidence type="ECO:0000256" key="10">
    <source>
        <dbReference type="RuleBase" id="RU000405"/>
    </source>
</evidence>
<evidence type="ECO:0000256" key="12">
    <source>
        <dbReference type="SAM" id="MobiDB-lite"/>
    </source>
</evidence>
<keyword evidence="3" id="KW-0812">Transmembrane</keyword>
<comment type="similarity">
    <text evidence="10">Belongs to the adenylyl cyclase class-4/guanylyl cyclase family.</text>
</comment>
<evidence type="ECO:0000259" key="15">
    <source>
        <dbReference type="PROSITE" id="PS50222"/>
    </source>
</evidence>
<dbReference type="PANTHER" id="PTHR11920">
    <property type="entry name" value="GUANYLYL CYCLASE"/>
    <property type="match status" value="1"/>
</dbReference>
<evidence type="ECO:0000259" key="14">
    <source>
        <dbReference type="PROSITE" id="PS50125"/>
    </source>
</evidence>
<evidence type="ECO:0000256" key="1">
    <source>
        <dbReference type="ARBA" id="ARBA00004479"/>
    </source>
</evidence>
<dbReference type="Gene3D" id="1.10.238.10">
    <property type="entry name" value="EF-hand"/>
    <property type="match status" value="1"/>
</dbReference>
<dbReference type="SUPFAM" id="SSF47473">
    <property type="entry name" value="EF-hand"/>
    <property type="match status" value="1"/>
</dbReference>
<dbReference type="InterPro" id="IPR050401">
    <property type="entry name" value="Cyclic_nucleotide_synthase"/>
</dbReference>
<dbReference type="InterPro" id="IPR001054">
    <property type="entry name" value="A/G_cyclase"/>
</dbReference>
<keyword evidence="4" id="KW-0547">Nucleotide-binding</keyword>
<keyword evidence="17" id="KW-1185">Reference proteome</keyword>
<dbReference type="Pfam" id="PF00211">
    <property type="entry name" value="Guanylate_cyc"/>
    <property type="match status" value="1"/>
</dbReference>
<evidence type="ECO:0000256" key="9">
    <source>
        <dbReference type="ARBA" id="ARBA00023293"/>
    </source>
</evidence>
<feature type="domain" description="EF-hand" evidence="15">
    <location>
        <begin position="106"/>
        <end position="141"/>
    </location>
</feature>
<dbReference type="InterPro" id="IPR000719">
    <property type="entry name" value="Prot_kinase_dom"/>
</dbReference>
<feature type="domain" description="Guanylate cyclase" evidence="14">
    <location>
        <begin position="1018"/>
        <end position="1148"/>
    </location>
</feature>